<dbReference type="Pfam" id="PF03941">
    <property type="entry name" value="INCENP_ARK-bind"/>
    <property type="match status" value="1"/>
</dbReference>
<dbReference type="EnsemblProtists" id="Phyra76949">
    <property type="protein sequence ID" value="Phyra76949"/>
    <property type="gene ID" value="Phyra76949"/>
</dbReference>
<dbReference type="PROSITE" id="PS51490">
    <property type="entry name" value="KHA"/>
    <property type="match status" value="1"/>
</dbReference>
<evidence type="ECO:0000256" key="5">
    <source>
        <dbReference type="ARBA" id="ARBA00022475"/>
    </source>
</evidence>
<dbReference type="VEuPathDB" id="FungiDB:KRP23_1977"/>
<evidence type="ECO:0000259" key="14">
    <source>
        <dbReference type="PROSITE" id="PS50800"/>
    </source>
</evidence>
<reference evidence="16" key="2">
    <citation type="submission" date="2015-06" db="UniProtKB">
        <authorList>
            <consortium name="EnsemblProtists"/>
        </authorList>
    </citation>
    <scope>IDENTIFICATION</scope>
    <source>
        <strain evidence="16">Pr102</strain>
    </source>
</reference>
<evidence type="ECO:0000256" key="12">
    <source>
        <dbReference type="ARBA" id="ARBA00023242"/>
    </source>
</evidence>
<dbReference type="VEuPathDB" id="FungiDB:KRP22_8174"/>
<dbReference type="STRING" id="164328.H3GKV8"/>
<evidence type="ECO:0000256" key="2">
    <source>
        <dbReference type="ARBA" id="ARBA00004186"/>
    </source>
</evidence>
<evidence type="ECO:0000256" key="7">
    <source>
        <dbReference type="ARBA" id="ARBA00022741"/>
    </source>
</evidence>
<dbReference type="InParanoid" id="H3GKV8"/>
<feature type="region of interest" description="Disordered" evidence="13">
    <location>
        <begin position="498"/>
        <end position="612"/>
    </location>
</feature>
<feature type="compositionally biased region" description="Polar residues" evidence="13">
    <location>
        <begin position="864"/>
        <end position="885"/>
    </location>
</feature>
<feature type="compositionally biased region" description="Basic and acidic residues" evidence="13">
    <location>
        <begin position="1284"/>
        <end position="1298"/>
    </location>
</feature>
<evidence type="ECO:0000256" key="1">
    <source>
        <dbReference type="ARBA" id="ARBA00004123"/>
    </source>
</evidence>
<dbReference type="SMART" id="SM00174">
    <property type="entry name" value="RHO"/>
    <property type="match status" value="1"/>
</dbReference>
<dbReference type="InterPro" id="IPR020849">
    <property type="entry name" value="Small_GTPase_Ras-type"/>
</dbReference>
<keyword evidence="12" id="KW-0539">Nucleus</keyword>
<dbReference type="PANTHER" id="PTHR24070">
    <property type="entry name" value="RAS, DI-RAS, AND RHEB FAMILY MEMBERS OF SMALL GTPASE SUPERFAMILY"/>
    <property type="match status" value="1"/>
</dbReference>
<dbReference type="GO" id="GO:0007165">
    <property type="term" value="P:signal transduction"/>
    <property type="evidence" value="ECO:0007669"/>
    <property type="project" value="InterPro"/>
</dbReference>
<evidence type="ECO:0000256" key="10">
    <source>
        <dbReference type="ARBA" id="ARBA00023136"/>
    </source>
</evidence>
<dbReference type="GO" id="GO:0019003">
    <property type="term" value="F:GDP binding"/>
    <property type="evidence" value="ECO:0000318"/>
    <property type="project" value="GO_Central"/>
</dbReference>
<dbReference type="VEuPathDB" id="FungiDB:KRP23_1976"/>
<feature type="region of interest" description="Disordered" evidence="13">
    <location>
        <begin position="1365"/>
        <end position="1386"/>
    </location>
</feature>
<dbReference type="InterPro" id="IPR027417">
    <property type="entry name" value="P-loop_NTPase"/>
</dbReference>
<dbReference type="InterPro" id="IPR005635">
    <property type="entry name" value="Inner_centromere_prot_ARK-bd"/>
</dbReference>
<dbReference type="InterPro" id="IPR003034">
    <property type="entry name" value="SAP_dom"/>
</dbReference>
<sequence>MSDMRLFIYRNEAGSEGKVMSLKAKDSITRLKKVASKKLGVRAKRLFLASGAEISDVDELQNNDTLYVSQGEAFYKSLGPANGQETFHMSVLGSGGVGKSALTLRFVRDYFVKDWDPTIEDAYRKAITVDDGLCMLEILDTAGQDDFESLRGQWMMDKDGYVFVYSMDSRISLHELQPFFDLHLQINESRRPLPPIILVANKKDVVDRDPSKCQVSTEEGRRIAHSYNARYIETSALTGANVTAVFETFVREGQDGGDDKRRKLERVGQDCSNSGRLISEEINSKFKQNTEAKARGMSDAVVRVRGHLQGLARDNWRTLEKRHVHNMTWLRDELEQISRSLEVKARFEHKPVTLAPFLSSLEDALEKPEPALKKQKVKGEKGKTRRSLRRIAGNVENVTAYVGTKRKRKSGRPSQVLLRDPGKLKVAELRSELKTRGLRTSGLKAVLFDRLLDALEEEQKEDAGHTRRLQEDEEEQDKQLQEVIVIGDDEADEIVRESIGSNKSPGGYVPSQSTSPKTELSAGEENTNDVVEHVAEEVGEDLHRPSPAYSRGKYDEGAGTGRSSRTKETPATGLEATRTTPETEEQQVFSSETTGRSSPGVELAVDDGPEDLVTHDDLKLTRKSMQFGDKSELSSPLAWKRMSILRKASSLAPSVLAPGRKVSFAPTDKLDIIVESSQTDSAQSDPSPEKPTLSDDARRDIADAVSDAFPEDEAKSQSVGAPVAPAAASVSPKDPAEMKDASSDAFPEYEAKSRSVGTSVAPVSASVSPKDLTSTQVEPGNETEEERKDREFQANVAREAQRLRVAAKLSAQKRLEKAKATKFWAKGEQLKLKLRASSAGDNRISAQTPVPSSDKSAADHVYPPTSTTSENLSAASNGTKTQDSIISPRLYEAEAKNHASVRSTARQDEVEEISNVSSTFESALHEPKSPRPTYSVGEDKHQVERSMLYRLDDMPPAKSMLATVAVRQESADSHVVSLAMEKLPIRELDESPFLTSMASYKGAVDKIPDSPKMQMAEPFETRDRSDSLSSTVSSIPEASTVENALKAGASTTANGSRRPISNLVSGLHSFTSLLENNLSQESNSGRSAPVVNSLKLAERSRVREEKKRLEKEKRNAILKKKMEEHKKAAALKEKAEKDAQAKREQERLNERKKREAELARNRQQKLKEMRAGREKKRAMDAAEKKARYASSATTASRSAVAASSTSHQNHRGLASASEAPRPAAKPTQKPVPKHMPKPVSKPAPVPKSAPKPMSKPAPKPVLTSPPPAKQAVQSNLPEIVNYEMSDKDDSSDSDSERPGKKKVPRWAQRDHLNKILHAQFGKKAVDPSPAIFLDFVDTCNLEAIFETTDIRKKRKFARRTSSGNWLADRPTARDRATYQRDMGYER</sequence>
<dbReference type="HOGENOM" id="CLU_005331_0_0_1"/>
<dbReference type="GO" id="GO:0005886">
    <property type="term" value="C:plasma membrane"/>
    <property type="evidence" value="ECO:0000318"/>
    <property type="project" value="GO_Central"/>
</dbReference>
<feature type="region of interest" description="Disordered" evidence="13">
    <location>
        <begin position="1017"/>
        <end position="1058"/>
    </location>
</feature>
<feature type="compositionally biased region" description="Basic and acidic residues" evidence="13">
    <location>
        <begin position="461"/>
        <end position="470"/>
    </location>
</feature>
<proteinExistence type="inferred from homology"/>
<keyword evidence="7" id="KW-0547">Nucleotide-binding</keyword>
<feature type="domain" description="KHA" evidence="15">
    <location>
        <begin position="5"/>
        <end position="86"/>
    </location>
</feature>
<evidence type="ECO:0000256" key="6">
    <source>
        <dbReference type="ARBA" id="ARBA00022490"/>
    </source>
</evidence>
<dbReference type="SUPFAM" id="SSF68906">
    <property type="entry name" value="SAP domain"/>
    <property type="match status" value="1"/>
</dbReference>
<dbReference type="Pfam" id="PF11834">
    <property type="entry name" value="KHA"/>
    <property type="match status" value="1"/>
</dbReference>
<keyword evidence="5" id="KW-1003">Cell membrane</keyword>
<dbReference type="SMART" id="SM00173">
    <property type="entry name" value="RAS"/>
    <property type="match status" value="1"/>
</dbReference>
<dbReference type="FunFam" id="3.40.50.300:FF:001763">
    <property type="entry name" value="Ras family gtpase"/>
    <property type="match status" value="1"/>
</dbReference>
<evidence type="ECO:0000256" key="9">
    <source>
        <dbReference type="ARBA" id="ARBA00023134"/>
    </source>
</evidence>
<feature type="region of interest" description="Disordered" evidence="13">
    <location>
        <begin position="1099"/>
        <end position="1308"/>
    </location>
</feature>
<evidence type="ECO:0000256" key="11">
    <source>
        <dbReference type="ARBA" id="ARBA00023212"/>
    </source>
</evidence>
<dbReference type="GO" id="GO:0005525">
    <property type="term" value="F:GTP binding"/>
    <property type="evidence" value="ECO:0000318"/>
    <property type="project" value="GO_Central"/>
</dbReference>
<dbReference type="VEuPathDB" id="FungiDB:KRP22_8173"/>
<keyword evidence="8" id="KW-0378">Hydrolase</keyword>
<feature type="region of interest" description="Disordered" evidence="13">
    <location>
        <begin position="673"/>
        <end position="794"/>
    </location>
</feature>
<keyword evidence="9" id="KW-0342">GTP-binding</keyword>
<feature type="compositionally biased region" description="Polar residues" evidence="13">
    <location>
        <begin position="586"/>
        <end position="597"/>
    </location>
</feature>
<evidence type="ECO:0000256" key="13">
    <source>
        <dbReference type="SAM" id="MobiDB-lite"/>
    </source>
</evidence>
<comment type="similarity">
    <text evidence="4">Belongs to the INCENP family.</text>
</comment>
<dbReference type="PRINTS" id="PR00449">
    <property type="entry name" value="RASTRNSFRMNG"/>
</dbReference>
<evidence type="ECO:0000256" key="8">
    <source>
        <dbReference type="ARBA" id="ARBA00022801"/>
    </source>
</evidence>
<dbReference type="PROSITE" id="PS50800">
    <property type="entry name" value="SAP"/>
    <property type="match status" value="1"/>
</dbReference>
<feature type="compositionally biased region" description="Low complexity" evidence="13">
    <location>
        <begin position="1188"/>
        <end position="1206"/>
    </location>
</feature>
<dbReference type="SUPFAM" id="SSF52540">
    <property type="entry name" value="P-loop containing nucleoside triphosphate hydrolases"/>
    <property type="match status" value="1"/>
</dbReference>
<evidence type="ECO:0000259" key="15">
    <source>
        <dbReference type="PROSITE" id="PS51490"/>
    </source>
</evidence>
<dbReference type="SMART" id="SM00175">
    <property type="entry name" value="RAB"/>
    <property type="match status" value="1"/>
</dbReference>
<evidence type="ECO:0000256" key="4">
    <source>
        <dbReference type="ARBA" id="ARBA00010042"/>
    </source>
</evidence>
<feature type="compositionally biased region" description="Pro residues" evidence="13">
    <location>
        <begin position="1239"/>
        <end position="1268"/>
    </location>
</feature>
<dbReference type="PROSITE" id="PS51421">
    <property type="entry name" value="RAS"/>
    <property type="match status" value="1"/>
</dbReference>
<dbReference type="GO" id="GO:0003924">
    <property type="term" value="F:GTPase activity"/>
    <property type="evidence" value="ECO:0000318"/>
    <property type="project" value="GO_Central"/>
</dbReference>
<feature type="region of interest" description="Disordered" evidence="13">
    <location>
        <begin position="836"/>
        <end position="939"/>
    </location>
</feature>
<keyword evidence="11" id="KW-0206">Cytoskeleton</keyword>
<dbReference type="GO" id="GO:0005819">
    <property type="term" value="C:spindle"/>
    <property type="evidence" value="ECO:0007669"/>
    <property type="project" value="UniProtKB-SubCell"/>
</dbReference>
<dbReference type="Proteomes" id="UP000005238">
    <property type="component" value="Unassembled WGS sequence"/>
</dbReference>
<evidence type="ECO:0000313" key="17">
    <source>
        <dbReference type="Proteomes" id="UP000005238"/>
    </source>
</evidence>
<feature type="compositionally biased region" description="Polar residues" evidence="13">
    <location>
        <begin position="675"/>
        <end position="686"/>
    </location>
</feature>
<dbReference type="eggNOG" id="KOG0395">
    <property type="taxonomic scope" value="Eukaryota"/>
</dbReference>
<dbReference type="CDD" id="cd00876">
    <property type="entry name" value="Ras"/>
    <property type="match status" value="1"/>
</dbReference>
<dbReference type="EMBL" id="DS566018">
    <property type="status" value="NOT_ANNOTATED_CDS"/>
    <property type="molecule type" value="Genomic_DNA"/>
</dbReference>
<keyword evidence="10" id="KW-0472">Membrane</keyword>
<evidence type="ECO:0000256" key="3">
    <source>
        <dbReference type="ARBA" id="ARBA00004236"/>
    </source>
</evidence>
<dbReference type="CDD" id="cd17073">
    <property type="entry name" value="KHA"/>
    <property type="match status" value="1"/>
</dbReference>
<feature type="region of interest" description="Disordered" evidence="13">
    <location>
        <begin position="459"/>
        <end position="478"/>
    </location>
</feature>
<dbReference type="PROSITE" id="PS51419">
    <property type="entry name" value="RAB"/>
    <property type="match status" value="1"/>
</dbReference>
<dbReference type="Gene3D" id="1.10.720.30">
    <property type="entry name" value="SAP domain"/>
    <property type="match status" value="1"/>
</dbReference>
<evidence type="ECO:0000313" key="16">
    <source>
        <dbReference type="EnsemblProtists" id="Phyra76949"/>
    </source>
</evidence>
<protein>
    <recommendedName>
        <fullName evidence="18">SAP domain-containing protein</fullName>
    </recommendedName>
</protein>
<feature type="compositionally biased region" description="Polar residues" evidence="13">
    <location>
        <begin position="499"/>
        <end position="529"/>
    </location>
</feature>
<keyword evidence="17" id="KW-1185">Reference proteome</keyword>
<dbReference type="InterPro" id="IPR001806">
    <property type="entry name" value="Small_GTPase"/>
</dbReference>
<reference evidence="17" key="1">
    <citation type="journal article" date="2006" name="Science">
        <title>Phytophthora genome sequences uncover evolutionary origins and mechanisms of pathogenesis.</title>
        <authorList>
            <person name="Tyler B.M."/>
            <person name="Tripathy S."/>
            <person name="Zhang X."/>
            <person name="Dehal P."/>
            <person name="Jiang R.H."/>
            <person name="Aerts A."/>
            <person name="Arredondo F.D."/>
            <person name="Baxter L."/>
            <person name="Bensasson D."/>
            <person name="Beynon J.L."/>
            <person name="Chapman J."/>
            <person name="Damasceno C.M."/>
            <person name="Dorrance A.E."/>
            <person name="Dou D."/>
            <person name="Dickerman A.W."/>
            <person name="Dubchak I.L."/>
            <person name="Garbelotto M."/>
            <person name="Gijzen M."/>
            <person name="Gordon S.G."/>
            <person name="Govers F."/>
            <person name="Grunwald N.J."/>
            <person name="Huang W."/>
            <person name="Ivors K.L."/>
            <person name="Jones R.W."/>
            <person name="Kamoun S."/>
            <person name="Krampis K."/>
            <person name="Lamour K.H."/>
            <person name="Lee M.K."/>
            <person name="McDonald W.H."/>
            <person name="Medina M."/>
            <person name="Meijer H.J."/>
            <person name="Nordberg E.K."/>
            <person name="Maclean D.J."/>
            <person name="Ospina-Giraldo M.D."/>
            <person name="Morris P.F."/>
            <person name="Phuntumart V."/>
            <person name="Putnam N.H."/>
            <person name="Rash S."/>
            <person name="Rose J.K."/>
            <person name="Sakihama Y."/>
            <person name="Salamov A.A."/>
            <person name="Savidor A."/>
            <person name="Scheuring C.F."/>
            <person name="Smith B.M."/>
            <person name="Sobral B.W."/>
            <person name="Terry A."/>
            <person name="Torto-Alalibo T.A."/>
            <person name="Win J."/>
            <person name="Xu Z."/>
            <person name="Zhang H."/>
            <person name="Grigoriev I.V."/>
            <person name="Rokhsar D.S."/>
            <person name="Boore J.L."/>
        </authorList>
    </citation>
    <scope>NUCLEOTIDE SEQUENCE [LARGE SCALE GENOMIC DNA]</scope>
    <source>
        <strain evidence="17">Pr102</strain>
    </source>
</reference>
<feature type="compositionally biased region" description="Basic and acidic residues" evidence="13">
    <location>
        <begin position="1099"/>
        <end position="1186"/>
    </location>
</feature>
<comment type="subcellular location">
    <subcellularLocation>
        <location evidence="3">Cell membrane</location>
    </subcellularLocation>
    <subcellularLocation>
        <location evidence="2">Cytoplasm</location>
        <location evidence="2">Cytoskeleton</location>
        <location evidence="2">Spindle</location>
    </subcellularLocation>
    <subcellularLocation>
        <location evidence="1">Nucleus</location>
    </subcellularLocation>
</comment>
<dbReference type="NCBIfam" id="TIGR00231">
    <property type="entry name" value="small_GTP"/>
    <property type="match status" value="1"/>
</dbReference>
<dbReference type="SMART" id="SM00513">
    <property type="entry name" value="SAP"/>
    <property type="match status" value="1"/>
</dbReference>
<feature type="domain" description="SAP" evidence="14">
    <location>
        <begin position="421"/>
        <end position="455"/>
    </location>
</feature>
<feature type="compositionally biased region" description="Basic and acidic residues" evidence="13">
    <location>
        <begin position="1370"/>
        <end position="1386"/>
    </location>
</feature>
<name>H3GKV8_PHYRM</name>
<feature type="compositionally biased region" description="Polar residues" evidence="13">
    <location>
        <begin position="844"/>
        <end position="855"/>
    </location>
</feature>
<feature type="compositionally biased region" description="Basic and acidic residues" evidence="13">
    <location>
        <begin position="692"/>
        <end position="702"/>
    </location>
</feature>
<feature type="compositionally biased region" description="Low complexity" evidence="13">
    <location>
        <begin position="759"/>
        <end position="769"/>
    </location>
</feature>
<dbReference type="Pfam" id="PF00071">
    <property type="entry name" value="Ras"/>
    <property type="match status" value="1"/>
</dbReference>
<dbReference type="InterPro" id="IPR005225">
    <property type="entry name" value="Small_GTP-bd"/>
</dbReference>
<feature type="compositionally biased region" description="Basic and acidic residues" evidence="13">
    <location>
        <begin position="530"/>
        <end position="544"/>
    </location>
</feature>
<dbReference type="InterPro" id="IPR021789">
    <property type="entry name" value="KHA_dom"/>
</dbReference>
<dbReference type="Pfam" id="PF02037">
    <property type="entry name" value="SAP"/>
    <property type="match status" value="1"/>
</dbReference>
<evidence type="ECO:0008006" key="18">
    <source>
        <dbReference type="Google" id="ProtNLM"/>
    </source>
</evidence>
<dbReference type="GO" id="GO:0005634">
    <property type="term" value="C:nucleus"/>
    <property type="evidence" value="ECO:0007669"/>
    <property type="project" value="UniProtKB-SubCell"/>
</dbReference>
<dbReference type="OMA" id="TMDWLNE"/>
<feature type="compositionally biased region" description="Low complexity" evidence="13">
    <location>
        <begin position="718"/>
        <end position="732"/>
    </location>
</feature>
<dbReference type="GO" id="GO:0061118">
    <property type="term" value="P:regulation of positive chemotaxis to cAMP"/>
    <property type="evidence" value="ECO:0007669"/>
    <property type="project" value="UniProtKB-ARBA"/>
</dbReference>
<organism evidence="16 17">
    <name type="scientific">Phytophthora ramorum</name>
    <name type="common">Sudden oak death agent</name>
    <dbReference type="NCBI Taxonomy" id="164328"/>
    <lineage>
        <taxon>Eukaryota</taxon>
        <taxon>Sar</taxon>
        <taxon>Stramenopiles</taxon>
        <taxon>Oomycota</taxon>
        <taxon>Peronosporomycetes</taxon>
        <taxon>Peronosporales</taxon>
        <taxon>Peronosporaceae</taxon>
        <taxon>Phytophthora</taxon>
    </lineage>
</organism>
<keyword evidence="6" id="KW-0963">Cytoplasm</keyword>
<dbReference type="Gene3D" id="3.40.50.300">
    <property type="entry name" value="P-loop containing nucleotide triphosphate hydrolases"/>
    <property type="match status" value="1"/>
</dbReference>
<dbReference type="InterPro" id="IPR036361">
    <property type="entry name" value="SAP_dom_sf"/>
</dbReference>
<accession>H3GKV8</accession>